<comment type="caution">
    <text evidence="6">The sequence shown here is derived from an EMBL/GenBank/DDBJ whole genome shotgun (WGS) entry which is preliminary data.</text>
</comment>
<sequence>MAALQCFEASARHLSFTRAGEELYLSQSAVSKQVAQLEITLQTNLFHRVRKRLRLSAAGKIYLSEARKILDAVEASTLHMLSFESDREILTLAAHPTFGERWLIPAMKEFHDLYPHIRFNLKDYVQPFDLSKDNVDIAFLFGNGVWEGLTTIKLFDEQMIPVCHPSLLGQQKSAFDSVEDFQNYTLLQCQSRSTSWYLYFDSQSVDIEQCYHGLGFETWSACIRAAEMGYGIALVPKFLVEEELSRKTLMIPWDYELVRHGAYYLAYETQFSDLQVIKKLVAWIKKYLSKITLESEKKE</sequence>
<dbReference type="InterPro" id="IPR005119">
    <property type="entry name" value="LysR_subst-bd"/>
</dbReference>
<dbReference type="GO" id="GO:0006351">
    <property type="term" value="P:DNA-templated transcription"/>
    <property type="evidence" value="ECO:0007669"/>
    <property type="project" value="TreeGrafter"/>
</dbReference>
<name>A0A2U2AK85_9GAMM</name>
<keyword evidence="7" id="KW-1185">Reference proteome</keyword>
<proteinExistence type="inferred from homology"/>
<dbReference type="InterPro" id="IPR036388">
    <property type="entry name" value="WH-like_DNA-bd_sf"/>
</dbReference>
<dbReference type="SUPFAM" id="SSF46785">
    <property type="entry name" value="Winged helix' DNA-binding domain"/>
    <property type="match status" value="1"/>
</dbReference>
<reference evidence="6 7" key="1">
    <citation type="journal article" date="2018" name="Genome Announc.">
        <title>Ignatzschineria cameli sp. nov., isolated from necrotic foot tissue of dromedaries (Camelus dromedarius) and associated maggots (Wohlfahrtia species) in Dubai.</title>
        <authorList>
            <person name="Tsang C.C."/>
            <person name="Tang J.Y."/>
            <person name="Fong J.Y."/>
            <person name="Kinne J."/>
            <person name="Lee H.H."/>
            <person name="Joseph M."/>
            <person name="Jose S."/>
            <person name="Schuster R.K."/>
            <person name="Tang Y."/>
            <person name="Sivakumar S."/>
            <person name="Chen J.H."/>
            <person name="Teng J.L."/>
            <person name="Lau S.K."/>
            <person name="Wernery U."/>
            <person name="Woo P.C."/>
        </authorList>
    </citation>
    <scope>NUCLEOTIDE SEQUENCE [LARGE SCALE GENOMIC DNA]</scope>
    <source>
        <strain evidence="6 7">KCTC 22643</strain>
    </source>
</reference>
<keyword evidence="4" id="KW-0804">Transcription</keyword>
<organism evidence="6 7">
    <name type="scientific">Ignatzschineria indica</name>
    <dbReference type="NCBI Taxonomy" id="472583"/>
    <lineage>
        <taxon>Bacteria</taxon>
        <taxon>Pseudomonadati</taxon>
        <taxon>Pseudomonadota</taxon>
        <taxon>Gammaproteobacteria</taxon>
        <taxon>Cardiobacteriales</taxon>
        <taxon>Ignatzschineriaceae</taxon>
        <taxon>Ignatzschineria</taxon>
    </lineage>
</organism>
<dbReference type="PROSITE" id="PS50931">
    <property type="entry name" value="HTH_LYSR"/>
    <property type="match status" value="1"/>
</dbReference>
<evidence type="ECO:0000259" key="5">
    <source>
        <dbReference type="PROSITE" id="PS50931"/>
    </source>
</evidence>
<evidence type="ECO:0000313" key="7">
    <source>
        <dbReference type="Proteomes" id="UP000244948"/>
    </source>
</evidence>
<dbReference type="PANTHER" id="PTHR30537">
    <property type="entry name" value="HTH-TYPE TRANSCRIPTIONAL REGULATOR"/>
    <property type="match status" value="1"/>
</dbReference>
<dbReference type="Pfam" id="PF03466">
    <property type="entry name" value="LysR_substrate"/>
    <property type="match status" value="1"/>
</dbReference>
<dbReference type="PRINTS" id="PR00039">
    <property type="entry name" value="HTHLYSR"/>
</dbReference>
<dbReference type="Gene3D" id="3.40.190.10">
    <property type="entry name" value="Periplasmic binding protein-like II"/>
    <property type="match status" value="2"/>
</dbReference>
<dbReference type="InterPro" id="IPR000847">
    <property type="entry name" value="LysR_HTH_N"/>
</dbReference>
<dbReference type="InterPro" id="IPR036390">
    <property type="entry name" value="WH_DNA-bd_sf"/>
</dbReference>
<dbReference type="InterPro" id="IPR058163">
    <property type="entry name" value="LysR-type_TF_proteobact-type"/>
</dbReference>
<dbReference type="Pfam" id="PF00126">
    <property type="entry name" value="HTH_1"/>
    <property type="match status" value="1"/>
</dbReference>
<keyword evidence="2" id="KW-0805">Transcription regulation</keyword>
<evidence type="ECO:0000256" key="2">
    <source>
        <dbReference type="ARBA" id="ARBA00023015"/>
    </source>
</evidence>
<evidence type="ECO:0000256" key="4">
    <source>
        <dbReference type="ARBA" id="ARBA00023163"/>
    </source>
</evidence>
<evidence type="ECO:0000256" key="3">
    <source>
        <dbReference type="ARBA" id="ARBA00023125"/>
    </source>
</evidence>
<dbReference type="EMBL" id="QEWR01000003">
    <property type="protein sequence ID" value="PWD83244.1"/>
    <property type="molecule type" value="Genomic_DNA"/>
</dbReference>
<feature type="domain" description="HTH lysR-type" evidence="5">
    <location>
        <begin position="1"/>
        <end position="56"/>
    </location>
</feature>
<evidence type="ECO:0000256" key="1">
    <source>
        <dbReference type="ARBA" id="ARBA00009437"/>
    </source>
</evidence>
<dbReference type="Proteomes" id="UP000244948">
    <property type="component" value="Unassembled WGS sequence"/>
</dbReference>
<dbReference type="SUPFAM" id="SSF53850">
    <property type="entry name" value="Periplasmic binding protein-like II"/>
    <property type="match status" value="1"/>
</dbReference>
<keyword evidence="3" id="KW-0238">DNA-binding</keyword>
<gene>
    <name evidence="6" type="ORF">DC082_06645</name>
</gene>
<accession>A0A2U2AK85</accession>
<dbReference type="GO" id="GO:0003700">
    <property type="term" value="F:DNA-binding transcription factor activity"/>
    <property type="evidence" value="ECO:0007669"/>
    <property type="project" value="InterPro"/>
</dbReference>
<comment type="similarity">
    <text evidence="1">Belongs to the LysR transcriptional regulatory family.</text>
</comment>
<dbReference type="GO" id="GO:0043565">
    <property type="term" value="F:sequence-specific DNA binding"/>
    <property type="evidence" value="ECO:0007669"/>
    <property type="project" value="TreeGrafter"/>
</dbReference>
<dbReference type="PANTHER" id="PTHR30537:SF26">
    <property type="entry name" value="GLYCINE CLEAVAGE SYSTEM TRANSCRIPTIONAL ACTIVATOR"/>
    <property type="match status" value="1"/>
</dbReference>
<dbReference type="AlphaFoldDB" id="A0A2U2AK85"/>
<protein>
    <submittedName>
        <fullName evidence="6">LysR family transcriptional regulator</fullName>
    </submittedName>
</protein>
<dbReference type="FunFam" id="1.10.10.10:FF:000001">
    <property type="entry name" value="LysR family transcriptional regulator"/>
    <property type="match status" value="1"/>
</dbReference>
<dbReference type="Gene3D" id="1.10.10.10">
    <property type="entry name" value="Winged helix-like DNA-binding domain superfamily/Winged helix DNA-binding domain"/>
    <property type="match status" value="1"/>
</dbReference>
<evidence type="ECO:0000313" key="6">
    <source>
        <dbReference type="EMBL" id="PWD83244.1"/>
    </source>
</evidence>